<protein>
    <submittedName>
        <fullName evidence="7">Cysteine-rich receptor-like protein kinase 10</fullName>
    </submittedName>
</protein>
<dbReference type="AlphaFoldDB" id="A0AAV9EMS5"/>
<dbReference type="GO" id="GO:0004672">
    <property type="term" value="F:protein kinase activity"/>
    <property type="evidence" value="ECO:0007669"/>
    <property type="project" value="InterPro"/>
</dbReference>
<keyword evidence="4" id="KW-0067">ATP-binding</keyword>
<evidence type="ECO:0000259" key="6">
    <source>
        <dbReference type="PROSITE" id="PS50011"/>
    </source>
</evidence>
<feature type="compositionally biased region" description="Low complexity" evidence="5">
    <location>
        <begin position="151"/>
        <end position="170"/>
    </location>
</feature>
<dbReference type="InterPro" id="IPR000719">
    <property type="entry name" value="Prot_kinase_dom"/>
</dbReference>
<keyword evidence="8" id="KW-1185">Reference proteome</keyword>
<reference evidence="7" key="1">
    <citation type="journal article" date="2023" name="Nat. Commun.">
        <title>Diploid and tetraploid genomes of Acorus and the evolution of monocots.</title>
        <authorList>
            <person name="Ma L."/>
            <person name="Liu K.W."/>
            <person name="Li Z."/>
            <person name="Hsiao Y.Y."/>
            <person name="Qi Y."/>
            <person name="Fu T."/>
            <person name="Tang G.D."/>
            <person name="Zhang D."/>
            <person name="Sun W.H."/>
            <person name="Liu D.K."/>
            <person name="Li Y."/>
            <person name="Chen G.Z."/>
            <person name="Liu X.D."/>
            <person name="Liao X.Y."/>
            <person name="Jiang Y.T."/>
            <person name="Yu X."/>
            <person name="Hao Y."/>
            <person name="Huang J."/>
            <person name="Zhao X.W."/>
            <person name="Ke S."/>
            <person name="Chen Y.Y."/>
            <person name="Wu W.L."/>
            <person name="Hsu J.L."/>
            <person name="Lin Y.F."/>
            <person name="Huang M.D."/>
            <person name="Li C.Y."/>
            <person name="Huang L."/>
            <person name="Wang Z.W."/>
            <person name="Zhao X."/>
            <person name="Zhong W.Y."/>
            <person name="Peng D.H."/>
            <person name="Ahmad S."/>
            <person name="Lan S."/>
            <person name="Zhang J.S."/>
            <person name="Tsai W.C."/>
            <person name="Van de Peer Y."/>
            <person name="Liu Z.J."/>
        </authorList>
    </citation>
    <scope>NUCLEOTIDE SEQUENCE</scope>
    <source>
        <strain evidence="7">CP</strain>
    </source>
</reference>
<evidence type="ECO:0000313" key="7">
    <source>
        <dbReference type="EMBL" id="KAK1314145.1"/>
    </source>
</evidence>
<keyword evidence="2" id="KW-0547">Nucleotide-binding</keyword>
<dbReference type="EMBL" id="JAUJYO010000006">
    <property type="protein sequence ID" value="KAK1314145.1"/>
    <property type="molecule type" value="Genomic_DNA"/>
</dbReference>
<dbReference type="Pfam" id="PF07714">
    <property type="entry name" value="PK_Tyr_Ser-Thr"/>
    <property type="match status" value="1"/>
</dbReference>
<feature type="domain" description="Protein kinase" evidence="6">
    <location>
        <begin position="1"/>
        <end position="106"/>
    </location>
</feature>
<dbReference type="GO" id="GO:0005524">
    <property type="term" value="F:ATP binding"/>
    <property type="evidence" value="ECO:0007669"/>
    <property type="project" value="UniProtKB-KW"/>
</dbReference>
<dbReference type="PROSITE" id="PS50011">
    <property type="entry name" value="PROTEIN_KINASE_DOM"/>
    <property type="match status" value="1"/>
</dbReference>
<feature type="region of interest" description="Disordered" evidence="5">
    <location>
        <begin position="110"/>
        <end position="202"/>
    </location>
</feature>
<dbReference type="Proteomes" id="UP001180020">
    <property type="component" value="Unassembled WGS sequence"/>
</dbReference>
<sequence>MAPEYVMHGNLSVKADVFSFGVVVLELVTGKKNSIFNPEPEAHNLLDWVWKLYKKKRSLEAMDVALAKTADIDQVASCIQIGLLCTQADPKLRPTMHRVVVMLSKMPSNLDEPTRPGVLGTRYRRAHDSRRSSWTTTGSSRGSSNVSHGYASTSASASANNTTTVGSTSTLKSNTGADTAVSRSSEERVRTSRHGKQPVYSS</sequence>
<feature type="compositionally biased region" description="Low complexity" evidence="5">
    <location>
        <begin position="132"/>
        <end position="144"/>
    </location>
</feature>
<proteinExistence type="predicted"/>
<dbReference type="Gene3D" id="1.10.510.10">
    <property type="entry name" value="Transferase(Phosphotransferase) domain 1"/>
    <property type="match status" value="1"/>
</dbReference>
<dbReference type="InterPro" id="IPR001245">
    <property type="entry name" value="Ser-Thr/Tyr_kinase_cat_dom"/>
</dbReference>
<evidence type="ECO:0000256" key="1">
    <source>
        <dbReference type="ARBA" id="ARBA00022679"/>
    </source>
</evidence>
<dbReference type="InterPro" id="IPR011009">
    <property type="entry name" value="Kinase-like_dom_sf"/>
</dbReference>
<evidence type="ECO:0000256" key="3">
    <source>
        <dbReference type="ARBA" id="ARBA00022777"/>
    </source>
</evidence>
<keyword evidence="1" id="KW-0808">Transferase</keyword>
<name>A0AAV9EMS5_ACOCL</name>
<organism evidence="7 8">
    <name type="scientific">Acorus calamus</name>
    <name type="common">Sweet flag</name>
    <dbReference type="NCBI Taxonomy" id="4465"/>
    <lineage>
        <taxon>Eukaryota</taxon>
        <taxon>Viridiplantae</taxon>
        <taxon>Streptophyta</taxon>
        <taxon>Embryophyta</taxon>
        <taxon>Tracheophyta</taxon>
        <taxon>Spermatophyta</taxon>
        <taxon>Magnoliopsida</taxon>
        <taxon>Liliopsida</taxon>
        <taxon>Acoraceae</taxon>
        <taxon>Acorus</taxon>
    </lineage>
</organism>
<keyword evidence="7" id="KW-0675">Receptor</keyword>
<dbReference type="PANTHER" id="PTHR47973">
    <property type="entry name" value="CYSTEINE-RICH RECEPTOR-LIKE PROTEIN KINASE 3"/>
    <property type="match status" value="1"/>
</dbReference>
<accession>A0AAV9EMS5</accession>
<dbReference type="SUPFAM" id="SSF56112">
    <property type="entry name" value="Protein kinase-like (PK-like)"/>
    <property type="match status" value="1"/>
</dbReference>
<evidence type="ECO:0000256" key="2">
    <source>
        <dbReference type="ARBA" id="ARBA00022741"/>
    </source>
</evidence>
<gene>
    <name evidence="7" type="primary">CRK10</name>
    <name evidence="7" type="ORF">QJS10_CPA06g02180</name>
</gene>
<keyword evidence="3 7" id="KW-0418">Kinase</keyword>
<evidence type="ECO:0000256" key="5">
    <source>
        <dbReference type="SAM" id="MobiDB-lite"/>
    </source>
</evidence>
<evidence type="ECO:0000256" key="4">
    <source>
        <dbReference type="ARBA" id="ARBA00022840"/>
    </source>
</evidence>
<reference evidence="7" key="2">
    <citation type="submission" date="2023-06" db="EMBL/GenBank/DDBJ databases">
        <authorList>
            <person name="Ma L."/>
            <person name="Liu K.-W."/>
            <person name="Li Z."/>
            <person name="Hsiao Y.-Y."/>
            <person name="Qi Y."/>
            <person name="Fu T."/>
            <person name="Tang G."/>
            <person name="Zhang D."/>
            <person name="Sun W.-H."/>
            <person name="Liu D.-K."/>
            <person name="Li Y."/>
            <person name="Chen G.-Z."/>
            <person name="Liu X.-D."/>
            <person name="Liao X.-Y."/>
            <person name="Jiang Y.-T."/>
            <person name="Yu X."/>
            <person name="Hao Y."/>
            <person name="Huang J."/>
            <person name="Zhao X.-W."/>
            <person name="Ke S."/>
            <person name="Chen Y.-Y."/>
            <person name="Wu W.-L."/>
            <person name="Hsu J.-L."/>
            <person name="Lin Y.-F."/>
            <person name="Huang M.-D."/>
            <person name="Li C.-Y."/>
            <person name="Huang L."/>
            <person name="Wang Z.-W."/>
            <person name="Zhao X."/>
            <person name="Zhong W.-Y."/>
            <person name="Peng D.-H."/>
            <person name="Ahmad S."/>
            <person name="Lan S."/>
            <person name="Zhang J.-S."/>
            <person name="Tsai W.-C."/>
            <person name="Van De Peer Y."/>
            <person name="Liu Z.-J."/>
        </authorList>
    </citation>
    <scope>NUCLEOTIDE SEQUENCE</scope>
    <source>
        <strain evidence="7">CP</strain>
        <tissue evidence="7">Leaves</tissue>
    </source>
</reference>
<comment type="caution">
    <text evidence="7">The sequence shown here is derived from an EMBL/GenBank/DDBJ whole genome shotgun (WGS) entry which is preliminary data.</text>
</comment>
<evidence type="ECO:0000313" key="8">
    <source>
        <dbReference type="Proteomes" id="UP001180020"/>
    </source>
</evidence>
<dbReference type="InterPro" id="IPR052059">
    <property type="entry name" value="CR_Ser/Thr_kinase"/>
</dbReference>